<accession>A0AC58UCJ4</accession>
<reference evidence="1" key="1">
    <citation type="journal article" date="2014" name="Nat. Commun.">
        <title>The tobacco genome sequence and its comparison with those of tomato and potato.</title>
        <authorList>
            <person name="Sierro N."/>
            <person name="Battey J.N."/>
            <person name="Ouadi S."/>
            <person name="Bakaher N."/>
            <person name="Bovet L."/>
            <person name="Willig A."/>
            <person name="Goepfert S."/>
            <person name="Peitsch M.C."/>
            <person name="Ivanov N.V."/>
        </authorList>
    </citation>
    <scope>NUCLEOTIDE SEQUENCE [LARGE SCALE GENOMIC DNA]</scope>
</reference>
<protein>
    <submittedName>
        <fullName evidence="2">Uncharacterized protein LOC142179962</fullName>
    </submittedName>
</protein>
<proteinExistence type="predicted"/>
<dbReference type="Proteomes" id="UP000790787">
    <property type="component" value="Chromosome 4"/>
</dbReference>
<name>A0AC58UCJ4_TOBAC</name>
<reference evidence="2" key="2">
    <citation type="submission" date="2025-08" db="UniProtKB">
        <authorList>
            <consortium name="RefSeq"/>
        </authorList>
    </citation>
    <scope>IDENTIFICATION</scope>
    <source>
        <tissue evidence="2">Leaf</tissue>
    </source>
</reference>
<dbReference type="RefSeq" id="XP_075106969.1">
    <property type="nucleotide sequence ID" value="XM_075250868.1"/>
</dbReference>
<keyword evidence="1" id="KW-1185">Reference proteome</keyword>
<sequence length="649" mass="73524">MAYLTRRFQKMVHRNGGIPKRGSSSKPKNYDLCHKCSKPGQFIKDFPLLKKDQYKNNTDKAAKRNQVTGKCFKRKNVADNVMKQALAAWGDSSSESEEDDDQGDNSMIAVESEAAEYDSIFALMAQSDNDEDDDDDDEVNFLDVQRNQNLINDKNALNLELGEAEQSRDELVVVVVDLKETIECLKKEKDILTKNIANVKHERYDLVVVVVDLKETIKCVKKEKEALTENVASIEHVRDDLLVVVVDLKDTIEEVKEKEELGRVKSDLEKSIKWTWSSDAITTMYTNNGGNRQGIGFQMEKTPYNPHSKYVIVPDNWLCTHYGNTGHFKETCKAKFQSQQKNKVFAKKGAVKGSNQQWYMDSSCSKHMAGSTIDFLSLKALQGGSPLEMYNLLSVSQIRDKGNKVEFVSKICTVTNLVIGEVVLVAKRYKNIYVADFESLQSGDLSCLSDVDDDAELWHRRLGHASFSLLNKLVKKDLVRGLPKSSFKDHKVCDACAKGKHVRSSFKPKKEVSTSKPLDLLHIDLCGPLRVPNRGGKRTKDETFQVFVAFVKKIQVKVEEVNTACYLINNCMIRSLLNKTPYELLNGRKPKLTHLRTFGCKCFVLNNGKEALGKFDAKSDKGIFLDIHHKAKPTKYTKKELNMLRKAYM</sequence>
<organism evidence="1 2">
    <name type="scientific">Nicotiana tabacum</name>
    <name type="common">Common tobacco</name>
    <dbReference type="NCBI Taxonomy" id="4097"/>
    <lineage>
        <taxon>Eukaryota</taxon>
        <taxon>Viridiplantae</taxon>
        <taxon>Streptophyta</taxon>
        <taxon>Embryophyta</taxon>
        <taxon>Tracheophyta</taxon>
        <taxon>Spermatophyta</taxon>
        <taxon>Magnoliopsida</taxon>
        <taxon>eudicotyledons</taxon>
        <taxon>Gunneridae</taxon>
        <taxon>Pentapetalae</taxon>
        <taxon>asterids</taxon>
        <taxon>lamiids</taxon>
        <taxon>Solanales</taxon>
        <taxon>Solanaceae</taxon>
        <taxon>Nicotianoideae</taxon>
        <taxon>Nicotianeae</taxon>
        <taxon>Nicotiana</taxon>
    </lineage>
</organism>
<evidence type="ECO:0000313" key="1">
    <source>
        <dbReference type="Proteomes" id="UP000790787"/>
    </source>
</evidence>
<gene>
    <name evidence="2" type="primary">LOC142179962</name>
</gene>
<evidence type="ECO:0000313" key="2">
    <source>
        <dbReference type="RefSeq" id="XP_075106969.1"/>
    </source>
</evidence>